<proteinExistence type="predicted"/>
<dbReference type="InterPro" id="IPR029068">
    <property type="entry name" value="Glyas_Bleomycin-R_OHBP_Dase"/>
</dbReference>
<dbReference type="SUPFAM" id="SSF54593">
    <property type="entry name" value="Glyoxalase/Bleomycin resistance protein/Dihydroxybiphenyl dioxygenase"/>
    <property type="match status" value="1"/>
</dbReference>
<dbReference type="Gene3D" id="3.10.180.10">
    <property type="entry name" value="2,3-Dihydroxybiphenyl 1,2-Dioxygenase, domain 1"/>
    <property type="match status" value="1"/>
</dbReference>
<keyword evidence="4" id="KW-1185">Reference proteome</keyword>
<reference evidence="3" key="1">
    <citation type="submission" date="2022-09" db="EMBL/GenBank/DDBJ databases">
        <title>Fusarium specimens isolated from Avocado Roots.</title>
        <authorList>
            <person name="Stajich J."/>
            <person name="Roper C."/>
            <person name="Heimlech-Rivalta G."/>
        </authorList>
    </citation>
    <scope>NUCLEOTIDE SEQUENCE</scope>
    <source>
        <strain evidence="3">CF00136</strain>
    </source>
</reference>
<dbReference type="Proteomes" id="UP001152049">
    <property type="component" value="Unassembled WGS sequence"/>
</dbReference>
<name>A0A9W8RN31_9HYPO</name>
<protein>
    <recommendedName>
        <fullName evidence="2">Glyoxalase/fosfomycin resistance/dioxygenase domain-containing protein</fullName>
    </recommendedName>
</protein>
<accession>A0A9W8RN31</accession>
<evidence type="ECO:0000313" key="4">
    <source>
        <dbReference type="Proteomes" id="UP001152049"/>
    </source>
</evidence>
<evidence type="ECO:0000259" key="2">
    <source>
        <dbReference type="Pfam" id="PF00903"/>
    </source>
</evidence>
<feature type="signal peptide" evidence="1">
    <location>
        <begin position="1"/>
        <end position="20"/>
    </location>
</feature>
<sequence length="239" mass="26317">MVKILPTILLGAQLLSTVVARSIPDVQPRETQKYPYPELGSDEPADWATLGYNINHFSLNIKNLTASVEFYSNVFGLRKLFTLQVSKTYSITYIGHSHGGKNGTGYQTAAELNREKNNAQGLIELIHVDVPNNHIEGTYKRPSTFGHIGLVVPDAQKVQERLDTMPHVQVLKKYGEPLESFDSVVGPALGLSPEVVAQLDQEERDSILGGMGPSLVPLIYVVDPDDNFIEIQSQEATFG</sequence>
<gene>
    <name evidence="3" type="ORF">NW762_013004</name>
</gene>
<feature type="chain" id="PRO_5040832138" description="Glyoxalase/fosfomycin resistance/dioxygenase domain-containing protein" evidence="1">
    <location>
        <begin position="21"/>
        <end position="239"/>
    </location>
</feature>
<dbReference type="PANTHER" id="PTHR10374">
    <property type="entry name" value="LACTOYLGLUTATHIONE LYASE GLYOXALASE I"/>
    <property type="match status" value="1"/>
</dbReference>
<dbReference type="PANTHER" id="PTHR10374:SF19">
    <property type="entry name" value="LYASE (GLO1), PUTATIVE (AFU_ORTHOLOGUE AFUA_2G13550)-RELATED"/>
    <property type="match status" value="1"/>
</dbReference>
<dbReference type="Pfam" id="PF00903">
    <property type="entry name" value="Glyoxalase"/>
    <property type="match status" value="1"/>
</dbReference>
<evidence type="ECO:0000313" key="3">
    <source>
        <dbReference type="EMBL" id="KAJ4247795.1"/>
    </source>
</evidence>
<organism evidence="3 4">
    <name type="scientific">Fusarium torreyae</name>
    <dbReference type="NCBI Taxonomy" id="1237075"/>
    <lineage>
        <taxon>Eukaryota</taxon>
        <taxon>Fungi</taxon>
        <taxon>Dikarya</taxon>
        <taxon>Ascomycota</taxon>
        <taxon>Pezizomycotina</taxon>
        <taxon>Sordariomycetes</taxon>
        <taxon>Hypocreomycetidae</taxon>
        <taxon>Hypocreales</taxon>
        <taxon>Nectriaceae</taxon>
        <taxon>Fusarium</taxon>
    </lineage>
</organism>
<dbReference type="InterPro" id="IPR004360">
    <property type="entry name" value="Glyas_Fos-R_dOase_dom"/>
</dbReference>
<dbReference type="EMBL" id="JAOQAZ010000038">
    <property type="protein sequence ID" value="KAJ4247795.1"/>
    <property type="molecule type" value="Genomic_DNA"/>
</dbReference>
<evidence type="ECO:0000256" key="1">
    <source>
        <dbReference type="SAM" id="SignalP"/>
    </source>
</evidence>
<feature type="domain" description="Glyoxalase/fosfomycin resistance/dioxygenase" evidence="2">
    <location>
        <begin position="54"/>
        <end position="163"/>
    </location>
</feature>
<dbReference type="OrthoDB" id="16820at2759"/>
<comment type="caution">
    <text evidence="3">The sequence shown here is derived from an EMBL/GenBank/DDBJ whole genome shotgun (WGS) entry which is preliminary data.</text>
</comment>
<keyword evidence="1" id="KW-0732">Signal</keyword>
<dbReference type="AlphaFoldDB" id="A0A9W8RN31"/>